<dbReference type="InterPro" id="IPR005650">
    <property type="entry name" value="BlaI_family"/>
</dbReference>
<evidence type="ECO:0000256" key="3">
    <source>
        <dbReference type="ARBA" id="ARBA00023125"/>
    </source>
</evidence>
<proteinExistence type="inferred from homology"/>
<dbReference type="InterPro" id="IPR036388">
    <property type="entry name" value="WH-like_DNA-bd_sf"/>
</dbReference>
<organism evidence="5 6">
    <name type="scientific">Caproicibacterium amylolyticum</name>
    <dbReference type="NCBI Taxonomy" id="2766537"/>
    <lineage>
        <taxon>Bacteria</taxon>
        <taxon>Bacillati</taxon>
        <taxon>Bacillota</taxon>
        <taxon>Clostridia</taxon>
        <taxon>Eubacteriales</taxon>
        <taxon>Oscillospiraceae</taxon>
        <taxon>Caproicibacterium</taxon>
    </lineage>
</organism>
<evidence type="ECO:0000313" key="6">
    <source>
        <dbReference type="Proteomes" id="UP000516046"/>
    </source>
</evidence>
<evidence type="ECO:0000256" key="1">
    <source>
        <dbReference type="ARBA" id="ARBA00011046"/>
    </source>
</evidence>
<evidence type="ECO:0000313" key="5">
    <source>
        <dbReference type="EMBL" id="QNO18460.1"/>
    </source>
</evidence>
<evidence type="ECO:0000256" key="4">
    <source>
        <dbReference type="ARBA" id="ARBA00023163"/>
    </source>
</evidence>
<dbReference type="AlphaFoldDB" id="A0A7G9WIE8"/>
<dbReference type="PIRSF" id="PIRSF019455">
    <property type="entry name" value="CopR_AtkY"/>
    <property type="match status" value="1"/>
</dbReference>
<sequence length="128" mass="14742">MNEMKKLPDSEFAVMQAVWAQTPPVTAGQVQNLVSEYGWKLPTVISFLKRLVEKGYLSTQKEGKERRFSPLIEQQNYLQFETQSFLKQYHGSSVASLVNTLYNGKSISDSELDDLLQWVHRKKEENDA</sequence>
<protein>
    <submittedName>
        <fullName evidence="5">BlaI/MecI/CopY family transcriptional regulator</fullName>
    </submittedName>
</protein>
<keyword evidence="4" id="KW-0804">Transcription</keyword>
<dbReference type="SUPFAM" id="SSF46785">
    <property type="entry name" value="Winged helix' DNA-binding domain"/>
    <property type="match status" value="1"/>
</dbReference>
<comment type="similarity">
    <text evidence="1">Belongs to the BlaI transcriptional regulatory family.</text>
</comment>
<dbReference type="Proteomes" id="UP000516046">
    <property type="component" value="Chromosome"/>
</dbReference>
<dbReference type="GO" id="GO:0003677">
    <property type="term" value="F:DNA binding"/>
    <property type="evidence" value="ECO:0007669"/>
    <property type="project" value="UniProtKB-KW"/>
</dbReference>
<dbReference type="GO" id="GO:0045892">
    <property type="term" value="P:negative regulation of DNA-templated transcription"/>
    <property type="evidence" value="ECO:0007669"/>
    <property type="project" value="InterPro"/>
</dbReference>
<dbReference type="Gene3D" id="1.10.4040.10">
    <property type="entry name" value="Penicillinase repressor domain"/>
    <property type="match status" value="1"/>
</dbReference>
<dbReference type="Gene3D" id="1.10.10.10">
    <property type="entry name" value="Winged helix-like DNA-binding domain superfamily/Winged helix DNA-binding domain"/>
    <property type="match status" value="1"/>
</dbReference>
<dbReference type="EMBL" id="CP060696">
    <property type="protein sequence ID" value="QNO18460.1"/>
    <property type="molecule type" value="Genomic_DNA"/>
</dbReference>
<keyword evidence="3" id="KW-0238">DNA-binding</keyword>
<dbReference type="Pfam" id="PF03965">
    <property type="entry name" value="Penicillinase_R"/>
    <property type="match status" value="1"/>
</dbReference>
<gene>
    <name evidence="5" type="ORF">H6X83_02055</name>
</gene>
<name>A0A7G9WIE8_9FIRM</name>
<dbReference type="KEGG" id="caml:H6X83_02055"/>
<accession>A0A7G9WIE8</accession>
<reference evidence="5 6" key="1">
    <citation type="submission" date="2020-08" db="EMBL/GenBank/DDBJ databases">
        <authorList>
            <person name="Ren C."/>
            <person name="Gu Y."/>
            <person name="Xu Y."/>
        </authorList>
    </citation>
    <scope>NUCLEOTIDE SEQUENCE [LARGE SCALE GENOMIC DNA]</scope>
    <source>
        <strain evidence="5 6">LBM18003</strain>
    </source>
</reference>
<evidence type="ECO:0000256" key="2">
    <source>
        <dbReference type="ARBA" id="ARBA00023015"/>
    </source>
</evidence>
<keyword evidence="6" id="KW-1185">Reference proteome</keyword>
<dbReference type="InterPro" id="IPR036390">
    <property type="entry name" value="WH_DNA-bd_sf"/>
</dbReference>
<keyword evidence="2" id="KW-0805">Transcription regulation</keyword>